<dbReference type="Pfam" id="PF13462">
    <property type="entry name" value="Thioredoxin_4"/>
    <property type="match status" value="1"/>
</dbReference>
<protein>
    <submittedName>
        <fullName evidence="7">Protein-disulfide isomerase</fullName>
    </submittedName>
</protein>
<keyword evidence="2" id="KW-0732">Signal</keyword>
<keyword evidence="4" id="KW-1015">Disulfide bond</keyword>
<organism evidence="7">
    <name type="scientific">Candidatus Kentrum sp. DK</name>
    <dbReference type="NCBI Taxonomy" id="2126562"/>
    <lineage>
        <taxon>Bacteria</taxon>
        <taxon>Pseudomonadati</taxon>
        <taxon>Pseudomonadota</taxon>
        <taxon>Gammaproteobacteria</taxon>
        <taxon>Candidatus Kentrum</taxon>
    </lineage>
</organism>
<dbReference type="PROSITE" id="PS51352">
    <property type="entry name" value="THIOREDOXIN_2"/>
    <property type="match status" value="1"/>
</dbReference>
<evidence type="ECO:0000256" key="5">
    <source>
        <dbReference type="ARBA" id="ARBA00023284"/>
    </source>
</evidence>
<keyword evidence="7" id="KW-0413">Isomerase</keyword>
<sequence length="342" mass="39029">MRKTKTRSPNLLSTAFVSGICLILLSVLGTARASGIDRALFQLDSLDYMESELPPDAQMALYELDRQYYQKLQRIIDDVLFDRFIREEAEREKKTEEEIRAARLSVAEPEENNVRALYEMLKERIGKPYEAVRGELAAHLQQERIEEKRTALVAAYQDKKEFLMLLPRPTPPFVEIRTAGFPVKGNPKAKVTIVEFADYKCPHCKTASQALGRVAKRLKDKVNVVYMDYLVTRSPVSRLVAQGAVCADKQGKFWAYHDLAYEHQEELNEDSPVDLAEEVKLDRKKFKKCLKSEEAMAKVKQAEQEAERLGVRATPSIFVNGKRVVLHDIEQDLIAAVEKALK</sequence>
<gene>
    <name evidence="7" type="ORF">BECKDK2373B_GA0170837_10102</name>
</gene>
<keyword evidence="3" id="KW-0560">Oxidoreductase</keyword>
<dbReference type="GO" id="GO:0016853">
    <property type="term" value="F:isomerase activity"/>
    <property type="evidence" value="ECO:0007669"/>
    <property type="project" value="UniProtKB-KW"/>
</dbReference>
<evidence type="ECO:0000256" key="2">
    <source>
        <dbReference type="ARBA" id="ARBA00022729"/>
    </source>
</evidence>
<dbReference type="SUPFAM" id="SSF52833">
    <property type="entry name" value="Thioredoxin-like"/>
    <property type="match status" value="1"/>
</dbReference>
<dbReference type="Gene3D" id="3.40.30.10">
    <property type="entry name" value="Glutaredoxin"/>
    <property type="match status" value="1"/>
</dbReference>
<evidence type="ECO:0000256" key="3">
    <source>
        <dbReference type="ARBA" id="ARBA00023002"/>
    </source>
</evidence>
<dbReference type="GO" id="GO:0016491">
    <property type="term" value="F:oxidoreductase activity"/>
    <property type="evidence" value="ECO:0007669"/>
    <property type="project" value="UniProtKB-KW"/>
</dbReference>
<feature type="domain" description="Thioredoxin" evidence="6">
    <location>
        <begin position="164"/>
        <end position="342"/>
    </location>
</feature>
<evidence type="ECO:0000313" key="7">
    <source>
        <dbReference type="EMBL" id="VFJ45242.1"/>
    </source>
</evidence>
<dbReference type="InterPro" id="IPR013766">
    <property type="entry name" value="Thioredoxin_domain"/>
</dbReference>
<dbReference type="PANTHER" id="PTHR13887:SF14">
    <property type="entry name" value="DISULFIDE BOND FORMATION PROTEIN D"/>
    <property type="match status" value="1"/>
</dbReference>
<dbReference type="InterPro" id="IPR036249">
    <property type="entry name" value="Thioredoxin-like_sf"/>
</dbReference>
<proteinExistence type="inferred from homology"/>
<dbReference type="AlphaFoldDB" id="A0A450S0R4"/>
<name>A0A450S0R4_9GAMM</name>
<evidence type="ECO:0000256" key="1">
    <source>
        <dbReference type="ARBA" id="ARBA00005791"/>
    </source>
</evidence>
<dbReference type="PANTHER" id="PTHR13887">
    <property type="entry name" value="GLUTATHIONE S-TRANSFERASE KAPPA"/>
    <property type="match status" value="1"/>
</dbReference>
<accession>A0A450S0R4</accession>
<dbReference type="EMBL" id="CAADEX010000010">
    <property type="protein sequence ID" value="VFJ45242.1"/>
    <property type="molecule type" value="Genomic_DNA"/>
</dbReference>
<evidence type="ECO:0000259" key="6">
    <source>
        <dbReference type="PROSITE" id="PS51352"/>
    </source>
</evidence>
<keyword evidence="5" id="KW-0676">Redox-active center</keyword>
<comment type="similarity">
    <text evidence="1">Belongs to the thioredoxin family. DsbA subfamily.</text>
</comment>
<evidence type="ECO:0000256" key="4">
    <source>
        <dbReference type="ARBA" id="ARBA00023157"/>
    </source>
</evidence>
<dbReference type="InterPro" id="IPR012336">
    <property type="entry name" value="Thioredoxin-like_fold"/>
</dbReference>
<reference evidence="7" key="1">
    <citation type="submission" date="2019-02" db="EMBL/GenBank/DDBJ databases">
        <authorList>
            <person name="Gruber-Vodicka R. H."/>
            <person name="Seah K. B. B."/>
        </authorList>
    </citation>
    <scope>NUCLEOTIDE SEQUENCE</scope>
    <source>
        <strain evidence="7">BECK_DK47</strain>
    </source>
</reference>